<feature type="domain" description="MurNAc-LAA" evidence="1">
    <location>
        <begin position="6"/>
        <end position="170"/>
    </location>
</feature>
<dbReference type="Pfam" id="PF01520">
    <property type="entry name" value="Amidase_3"/>
    <property type="match status" value="1"/>
</dbReference>
<dbReference type="SUPFAM" id="SSF158634">
    <property type="entry name" value="RPA2825-like"/>
    <property type="match status" value="1"/>
</dbReference>
<accession>A0A0B5ATH0</accession>
<gene>
    <name evidence="3" type="ORF">JMA_27000</name>
</gene>
<dbReference type="InterPro" id="IPR013168">
    <property type="entry name" value="Cpl_7_lyso_C"/>
</dbReference>
<reference evidence="3 4" key="1">
    <citation type="submission" date="2014-08" db="EMBL/GenBank/DDBJ databases">
        <title>Complete genome of a marine bacteria Jeotgalibacillus malaysiensis.</title>
        <authorList>
            <person name="Yaakop A.S."/>
            <person name="Chan K.-G."/>
            <person name="Goh K.M."/>
        </authorList>
    </citation>
    <scope>NUCLEOTIDE SEQUENCE [LARGE SCALE GENOMIC DNA]</scope>
    <source>
        <strain evidence="3 4">D5</strain>
    </source>
</reference>
<dbReference type="Pfam" id="PF08230">
    <property type="entry name" value="CW_7"/>
    <property type="match status" value="1"/>
</dbReference>
<proteinExistence type="predicted"/>
<dbReference type="OrthoDB" id="9794294at2"/>
<protein>
    <submittedName>
        <fullName evidence="3">Uncharacterized protein</fullName>
    </submittedName>
</protein>
<dbReference type="KEGG" id="jeo:JMA_27000"/>
<dbReference type="GO" id="GO:0008745">
    <property type="term" value="F:N-acetylmuramoyl-L-alanine amidase activity"/>
    <property type="evidence" value="ECO:0007669"/>
    <property type="project" value="InterPro"/>
</dbReference>
<sequence>MGKKLIVLGHGYDRNGNFDPGATGNGTSEHEWLNGVFLASLRKYADGHDIDFYTQNMFANRDANTVTGYDDIIELHLDAASAAAKGGHVIIYHKYSPDAMDHRLGNMIANHFGLRGGKMFHGRDNLYNLNTFAKRRLSYRLLELGFITNKENMDYFKKHYDVIARDLISAVVNQRIETDEGKGSSVEEKTPVPSTEQYTGIVEYMNRNNMDSSFANRAKLAAQYGIVGYKGTAEQNNALLRKLQTGAAVKPVKSIEQMAQEIIDNKHGNGHENRRRSLGISAAEYAKVRAEVNRRASGAPAAPRKTISQMADDIINNPKVPNGHAARQKWLGVDSATYEKVRARVNQLLR</sequence>
<dbReference type="GO" id="GO:0009253">
    <property type="term" value="P:peptidoglycan catabolic process"/>
    <property type="evidence" value="ECO:0007669"/>
    <property type="project" value="InterPro"/>
</dbReference>
<evidence type="ECO:0000259" key="1">
    <source>
        <dbReference type="Pfam" id="PF01520"/>
    </source>
</evidence>
<keyword evidence="4" id="KW-1185">Reference proteome</keyword>
<dbReference type="HOGENOM" id="CLU_791754_0_0_9"/>
<dbReference type="Gene3D" id="3.40.630.40">
    <property type="entry name" value="Zn-dependent exopeptidases"/>
    <property type="match status" value="1"/>
</dbReference>
<dbReference type="SUPFAM" id="SSF53187">
    <property type="entry name" value="Zn-dependent exopeptidases"/>
    <property type="match status" value="1"/>
</dbReference>
<dbReference type="InterPro" id="IPR002508">
    <property type="entry name" value="MurNAc-LAA_cat"/>
</dbReference>
<dbReference type="BioCyc" id="JESP1508404:G14D9-11980-MONOMER"/>
<dbReference type="STRING" id="1508404.JMA_27000"/>
<feature type="domain" description="Cpl-7 lysozyme C-terminal" evidence="2">
    <location>
        <begin position="256"/>
        <end position="294"/>
    </location>
</feature>
<evidence type="ECO:0000259" key="2">
    <source>
        <dbReference type="Pfam" id="PF08230"/>
    </source>
</evidence>
<evidence type="ECO:0000313" key="4">
    <source>
        <dbReference type="Proteomes" id="UP000031449"/>
    </source>
</evidence>
<name>A0A0B5ATH0_9BACL</name>
<dbReference type="EMBL" id="CP009416">
    <property type="protein sequence ID" value="AJD92017.1"/>
    <property type="molecule type" value="Genomic_DNA"/>
</dbReference>
<dbReference type="Proteomes" id="UP000031449">
    <property type="component" value="Chromosome"/>
</dbReference>
<evidence type="ECO:0000313" key="3">
    <source>
        <dbReference type="EMBL" id="AJD92017.1"/>
    </source>
</evidence>
<organism evidence="3 4">
    <name type="scientific">Jeotgalibacillus malaysiensis</name>
    <dbReference type="NCBI Taxonomy" id="1508404"/>
    <lineage>
        <taxon>Bacteria</taxon>
        <taxon>Bacillati</taxon>
        <taxon>Bacillota</taxon>
        <taxon>Bacilli</taxon>
        <taxon>Bacillales</taxon>
        <taxon>Caryophanaceae</taxon>
        <taxon>Jeotgalibacillus</taxon>
    </lineage>
</organism>
<dbReference type="AlphaFoldDB" id="A0A0B5ATH0"/>